<reference evidence="6 7" key="1">
    <citation type="submission" date="2018-08" db="EMBL/GenBank/DDBJ databases">
        <title>Whole Genome Sequences of Two Pseudoalteromonas piscicida Strains, DE1-A and DE2-A, which Exhibit Strong Antibacterial Activity against Vibrio vulnificus.</title>
        <authorList>
            <person name="Richards G.P."/>
            <person name="Needleman D.S."/>
            <person name="Watson M.A."/>
            <person name="Polson S.W."/>
        </authorList>
    </citation>
    <scope>NUCLEOTIDE SEQUENCE [LARGE SCALE GENOMIC DNA]</scope>
    <source>
        <strain evidence="6 7">DE2-A</strain>
    </source>
</reference>
<evidence type="ECO:0000256" key="1">
    <source>
        <dbReference type="ARBA" id="ARBA00000085"/>
    </source>
</evidence>
<dbReference type="Proteomes" id="UP000258102">
    <property type="component" value="Chromosome 1"/>
</dbReference>
<dbReference type="PANTHER" id="PTHR43547:SF2">
    <property type="entry name" value="HYBRID SIGNAL TRANSDUCTION HISTIDINE KINASE C"/>
    <property type="match status" value="1"/>
</dbReference>
<evidence type="ECO:0000313" key="7">
    <source>
        <dbReference type="Proteomes" id="UP000258102"/>
    </source>
</evidence>
<dbReference type="Gene3D" id="3.30.450.40">
    <property type="match status" value="1"/>
</dbReference>
<dbReference type="InterPro" id="IPR011047">
    <property type="entry name" value="Quinoprotein_ADH-like_sf"/>
</dbReference>
<name>A0AAD0W5F0_PSEO7</name>
<dbReference type="RefSeq" id="WP_088531916.1">
    <property type="nucleotide sequence ID" value="NZ_CP021646.1"/>
</dbReference>
<dbReference type="Gene3D" id="3.30.565.10">
    <property type="entry name" value="Histidine kinase-like ATPase, C-terminal domain"/>
    <property type="match status" value="1"/>
</dbReference>
<evidence type="ECO:0000256" key="2">
    <source>
        <dbReference type="ARBA" id="ARBA00012438"/>
    </source>
</evidence>
<dbReference type="PRINTS" id="PR00344">
    <property type="entry name" value="BCTRLSENSOR"/>
</dbReference>
<dbReference type="Pfam" id="PF07495">
    <property type="entry name" value="Y_Y_Y"/>
    <property type="match status" value="1"/>
</dbReference>
<keyword evidence="4" id="KW-0732">Signal</keyword>
<dbReference type="SUPFAM" id="SSF50998">
    <property type="entry name" value="Quinoprotein alcohol dehydrogenase-like"/>
    <property type="match status" value="1"/>
</dbReference>
<dbReference type="InterPro" id="IPR013783">
    <property type="entry name" value="Ig-like_fold"/>
</dbReference>
<feature type="signal peptide" evidence="4">
    <location>
        <begin position="1"/>
        <end position="24"/>
    </location>
</feature>
<dbReference type="InterPro" id="IPR003018">
    <property type="entry name" value="GAF"/>
</dbReference>
<dbReference type="CDD" id="cd00075">
    <property type="entry name" value="HATPase"/>
    <property type="match status" value="1"/>
</dbReference>
<dbReference type="InterPro" id="IPR003594">
    <property type="entry name" value="HATPase_dom"/>
</dbReference>
<sequence>MKSICKPFIFSLLFFSLVKNPVYANDDLSTALFRMGELHFERLDTESFPSKTISAVFQDKAGFIWFGTQEGLMKFDGYDYTLFRKDQNNKNSLTANYVDTIWQAPNNNIWLGTYSNGVSIFDVEKKKFINLSASDDSPYKLLGNKVYKISGHDSGLVAVATKGGITIIDLNNGETLDITEVKGCDSNYSSNFVRYVVWQSESILWAGNEDGLCRLKIDVSEKHFSGTSIPEFNGYYVRSLLLDEEYLWVGTANNIARLTLNDNNIHFVINDTNTGPLTTKPVMDILKIHNDEMWVSTFGNGIHIIDRSTLRLLETLNNDPSNYSTISLDKIGEMIQDVSGIIWVGTWGAGVNKLNRGNQTIRALKYSAVKGKGLSFDNILALTVRKNGELWLGSGSGKLQVASPHSGKVKSDAFFNARNQAEIYGMSEDRDGDLWISTIDSVYLYNPELTRLERVLGNDEEQSVIYEGVFIGDDNVVLIKSSRGLLEYDKGSKVLSNVPLTEKLGIVVMAKDEQGGYWIGTETGLYQLSENYRSLLAINERTGTASGLGEAPVNSLLIDSNDILWVESDDGIYQLIERNSGKYYFDSVNKKLGLDNTHLGSNLLQDRRGRVWTSKFIIDTERWTFNKLKKAAGWDIGEHWNGSRFQSESGLTVRGGSKGVILSFPEQYEGNSYEPELVFTRISADGDELNTESNRLMIDSDVKTLDIEFSALDYFQPSQNQYAYKLEGYDESWRVGTNRKVTYPRLHGGEYRFIVKGSNSDGVWSKKRLELTIIKERKFFEKTSTKIVLVSLFILLVYFVNSLFNWVKVKKLKEEQQRLNNLVNERTKEIEKLGLIGKRLTAHLEVQEVVKQLYNNISSIMDCYVFLVGIINEEKETLDYIASYEDGQELPYRSLELRKTDRPGPWCVTNNQLFYAENGEEQAQILGKRPEPIAGAKCESIIYLPLEINNLVVGCLSVQSLRKRAYDENSIQILLTIGAYAAVALNNARTLNSLLETQQRLAESERMASIGHLVTGVAHEMNTPIGVALTSSSIIGDQTKTLHQRMENKKLTPSHLNQFIMSAMESNKLIESSLNRCSELTRKFKEISVSQLYSESKVIELREFLYRVFEGYEKQLGLKNIKKYIDCPSCSFEVDINILTQIFNNLILNSITHGFASINQAQVEEQWIKVQVECSHKALHITFSDNGVGMTAETKEQVFTPFYTTKKGAAEHTGLGMSIVYNLVVFALKGTLSVESEANKGCICSITLPMN</sequence>
<dbReference type="Gene3D" id="1.10.287.130">
    <property type="match status" value="1"/>
</dbReference>
<dbReference type="Pfam" id="PF13185">
    <property type="entry name" value="GAF_2"/>
    <property type="match status" value="1"/>
</dbReference>
<proteinExistence type="predicted"/>
<evidence type="ECO:0000256" key="4">
    <source>
        <dbReference type="SAM" id="SignalP"/>
    </source>
</evidence>
<dbReference type="SUPFAM" id="SSF63829">
    <property type="entry name" value="Calcium-dependent phosphotriesterase"/>
    <property type="match status" value="1"/>
</dbReference>
<dbReference type="SUPFAM" id="SSF55781">
    <property type="entry name" value="GAF domain-like"/>
    <property type="match status" value="1"/>
</dbReference>
<dbReference type="InterPro" id="IPR003661">
    <property type="entry name" value="HisK_dim/P_dom"/>
</dbReference>
<comment type="catalytic activity">
    <reaction evidence="1">
        <text>ATP + protein L-histidine = ADP + protein N-phospho-L-histidine.</text>
        <dbReference type="EC" id="2.7.13.3"/>
    </reaction>
</comment>
<dbReference type="AlphaFoldDB" id="A0AAD0W5F0"/>
<dbReference type="PANTHER" id="PTHR43547">
    <property type="entry name" value="TWO-COMPONENT HISTIDINE KINASE"/>
    <property type="match status" value="1"/>
</dbReference>
<dbReference type="InterPro" id="IPR015943">
    <property type="entry name" value="WD40/YVTN_repeat-like_dom_sf"/>
</dbReference>
<gene>
    <name evidence="6" type="ORF">D0511_16685</name>
</gene>
<dbReference type="KEGG" id="ppis:B1L02_16630"/>
<accession>A0AAD0W5F0</accession>
<dbReference type="Gene3D" id="2.130.10.10">
    <property type="entry name" value="YVTN repeat-like/Quinoprotein amine dehydrogenase"/>
    <property type="match status" value="2"/>
</dbReference>
<dbReference type="GO" id="GO:0000155">
    <property type="term" value="F:phosphorelay sensor kinase activity"/>
    <property type="evidence" value="ECO:0007669"/>
    <property type="project" value="InterPro"/>
</dbReference>
<dbReference type="InterPro" id="IPR004358">
    <property type="entry name" value="Sig_transdc_His_kin-like_C"/>
</dbReference>
<evidence type="ECO:0000259" key="5">
    <source>
        <dbReference type="PROSITE" id="PS50109"/>
    </source>
</evidence>
<feature type="chain" id="PRO_5042243965" description="histidine kinase" evidence="4">
    <location>
        <begin position="25"/>
        <end position="1251"/>
    </location>
</feature>
<protein>
    <recommendedName>
        <fullName evidence="2">histidine kinase</fullName>
        <ecNumber evidence="2">2.7.13.3</ecNumber>
    </recommendedName>
</protein>
<dbReference type="SUPFAM" id="SSF55874">
    <property type="entry name" value="ATPase domain of HSP90 chaperone/DNA topoisomerase II/histidine kinase"/>
    <property type="match status" value="1"/>
</dbReference>
<dbReference type="InterPro" id="IPR011110">
    <property type="entry name" value="Reg_prop"/>
</dbReference>
<feature type="domain" description="Histidine kinase" evidence="5">
    <location>
        <begin position="1016"/>
        <end position="1251"/>
    </location>
</feature>
<dbReference type="PROSITE" id="PS50109">
    <property type="entry name" value="HIS_KIN"/>
    <property type="match status" value="1"/>
</dbReference>
<dbReference type="EC" id="2.7.13.3" evidence="2"/>
<keyword evidence="3" id="KW-0597">Phosphoprotein</keyword>
<dbReference type="Gene3D" id="2.60.40.10">
    <property type="entry name" value="Immunoglobulins"/>
    <property type="match status" value="1"/>
</dbReference>
<dbReference type="EMBL" id="CP031761">
    <property type="protein sequence ID" value="AXR03532.1"/>
    <property type="molecule type" value="Genomic_DNA"/>
</dbReference>
<dbReference type="InterPro" id="IPR011123">
    <property type="entry name" value="Y_Y_Y"/>
</dbReference>
<dbReference type="Pfam" id="PF07494">
    <property type="entry name" value="Reg_prop"/>
    <property type="match status" value="2"/>
</dbReference>
<evidence type="ECO:0000256" key="3">
    <source>
        <dbReference type="ARBA" id="ARBA00022553"/>
    </source>
</evidence>
<dbReference type="InterPro" id="IPR036890">
    <property type="entry name" value="HATPase_C_sf"/>
</dbReference>
<dbReference type="CDD" id="cd00082">
    <property type="entry name" value="HisKA"/>
    <property type="match status" value="1"/>
</dbReference>
<dbReference type="InterPro" id="IPR005467">
    <property type="entry name" value="His_kinase_dom"/>
</dbReference>
<dbReference type="SMART" id="SM00387">
    <property type="entry name" value="HATPase_c"/>
    <property type="match status" value="1"/>
</dbReference>
<dbReference type="InterPro" id="IPR029016">
    <property type="entry name" value="GAF-like_dom_sf"/>
</dbReference>
<organism evidence="6 7">
    <name type="scientific">Pseudoalteromonas piscicida</name>
    <dbReference type="NCBI Taxonomy" id="43662"/>
    <lineage>
        <taxon>Bacteria</taxon>
        <taxon>Pseudomonadati</taxon>
        <taxon>Pseudomonadota</taxon>
        <taxon>Gammaproteobacteria</taxon>
        <taxon>Alteromonadales</taxon>
        <taxon>Pseudoalteromonadaceae</taxon>
        <taxon>Pseudoalteromonas</taxon>
    </lineage>
</organism>
<dbReference type="Pfam" id="PF02518">
    <property type="entry name" value="HATPase_c"/>
    <property type="match status" value="1"/>
</dbReference>
<evidence type="ECO:0000313" key="6">
    <source>
        <dbReference type="EMBL" id="AXR03532.1"/>
    </source>
</evidence>